<evidence type="ECO:0000313" key="10">
    <source>
        <dbReference type="EMBL" id="CAF0861061.1"/>
    </source>
</evidence>
<feature type="compositionally biased region" description="Acidic residues" evidence="7">
    <location>
        <begin position="234"/>
        <end position="252"/>
    </location>
</feature>
<evidence type="ECO:0000259" key="9">
    <source>
        <dbReference type="PROSITE" id="PS50026"/>
    </source>
</evidence>
<dbReference type="FunFam" id="2.10.25.10:FF:000012">
    <property type="entry name" value="Delta-like protein"/>
    <property type="match status" value="1"/>
</dbReference>
<keyword evidence="4 6" id="KW-1015">Disulfide bond</keyword>
<keyword evidence="3" id="KW-0677">Repeat</keyword>
<dbReference type="SMART" id="SM00179">
    <property type="entry name" value="EGF_CA"/>
    <property type="match status" value="2"/>
</dbReference>
<feature type="domain" description="EGF-like" evidence="9">
    <location>
        <begin position="174"/>
        <end position="210"/>
    </location>
</feature>
<dbReference type="EMBL" id="CAJOBA010002463">
    <property type="protein sequence ID" value="CAF3645897.1"/>
    <property type="molecule type" value="Genomic_DNA"/>
</dbReference>
<keyword evidence="5" id="KW-0325">Glycoprotein</keyword>
<feature type="compositionally biased region" description="Basic and acidic residues" evidence="7">
    <location>
        <begin position="220"/>
        <end position="233"/>
    </location>
</feature>
<dbReference type="Proteomes" id="UP000682733">
    <property type="component" value="Unassembled WGS sequence"/>
</dbReference>
<feature type="region of interest" description="Disordered" evidence="7">
    <location>
        <begin position="28"/>
        <end position="63"/>
    </location>
</feature>
<gene>
    <name evidence="10" type="ORF">OVA965_LOCUS7637</name>
    <name evidence="11" type="ORF">TMI583_LOCUS7632</name>
</gene>
<dbReference type="Proteomes" id="UP000677228">
    <property type="component" value="Unassembled WGS sequence"/>
</dbReference>
<feature type="disulfide bond" evidence="6">
    <location>
        <begin position="147"/>
        <end position="156"/>
    </location>
</feature>
<accession>A0A8S2DCT4</accession>
<keyword evidence="1 6" id="KW-0245">EGF-like domain</keyword>
<feature type="compositionally biased region" description="Basic and acidic residues" evidence="7">
    <location>
        <begin position="253"/>
        <end position="262"/>
    </location>
</feature>
<evidence type="ECO:0000256" key="4">
    <source>
        <dbReference type="ARBA" id="ARBA00023157"/>
    </source>
</evidence>
<keyword evidence="2 8" id="KW-0732">Signal</keyword>
<evidence type="ECO:0000256" key="8">
    <source>
        <dbReference type="SAM" id="SignalP"/>
    </source>
</evidence>
<organism evidence="10 12">
    <name type="scientific">Didymodactylos carnosus</name>
    <dbReference type="NCBI Taxonomy" id="1234261"/>
    <lineage>
        <taxon>Eukaryota</taxon>
        <taxon>Metazoa</taxon>
        <taxon>Spiralia</taxon>
        <taxon>Gnathifera</taxon>
        <taxon>Rotifera</taxon>
        <taxon>Eurotatoria</taxon>
        <taxon>Bdelloidea</taxon>
        <taxon>Philodinida</taxon>
        <taxon>Philodinidae</taxon>
        <taxon>Didymodactylos</taxon>
    </lineage>
</organism>
<dbReference type="SMART" id="SM00181">
    <property type="entry name" value="EGF"/>
    <property type="match status" value="2"/>
</dbReference>
<dbReference type="PANTHER" id="PTHR12916:SF4">
    <property type="entry name" value="UNINFLATABLE, ISOFORM C"/>
    <property type="match status" value="1"/>
</dbReference>
<dbReference type="CDD" id="cd00054">
    <property type="entry name" value="EGF_CA"/>
    <property type="match status" value="2"/>
</dbReference>
<dbReference type="InterPro" id="IPR000742">
    <property type="entry name" value="EGF"/>
</dbReference>
<feature type="domain" description="EGF-like" evidence="9">
    <location>
        <begin position="119"/>
        <end position="157"/>
    </location>
</feature>
<dbReference type="InterPro" id="IPR001881">
    <property type="entry name" value="EGF-like_Ca-bd_dom"/>
</dbReference>
<dbReference type="Gene3D" id="2.10.25.10">
    <property type="entry name" value="Laminin"/>
    <property type="match status" value="2"/>
</dbReference>
<dbReference type="GO" id="GO:0005509">
    <property type="term" value="F:calcium ion binding"/>
    <property type="evidence" value="ECO:0007669"/>
    <property type="project" value="InterPro"/>
</dbReference>
<dbReference type="PROSITE" id="PS01186">
    <property type="entry name" value="EGF_2"/>
    <property type="match status" value="1"/>
</dbReference>
<evidence type="ECO:0000313" key="12">
    <source>
        <dbReference type="Proteomes" id="UP000677228"/>
    </source>
</evidence>
<comment type="caution">
    <text evidence="10">The sequence shown here is derived from an EMBL/GenBank/DDBJ whole genome shotgun (WGS) entry which is preliminary data.</text>
</comment>
<evidence type="ECO:0000256" key="3">
    <source>
        <dbReference type="ARBA" id="ARBA00022737"/>
    </source>
</evidence>
<name>A0A8S2DCT4_9BILA</name>
<evidence type="ECO:0000256" key="1">
    <source>
        <dbReference type="ARBA" id="ARBA00022536"/>
    </source>
</evidence>
<reference evidence="10" key="1">
    <citation type="submission" date="2021-02" db="EMBL/GenBank/DDBJ databases">
        <authorList>
            <person name="Nowell W R."/>
        </authorList>
    </citation>
    <scope>NUCLEOTIDE SEQUENCE</scope>
</reference>
<evidence type="ECO:0000256" key="5">
    <source>
        <dbReference type="ARBA" id="ARBA00023180"/>
    </source>
</evidence>
<dbReference type="PROSITE" id="PS50026">
    <property type="entry name" value="EGF_3"/>
    <property type="match status" value="2"/>
</dbReference>
<evidence type="ECO:0000256" key="7">
    <source>
        <dbReference type="SAM" id="MobiDB-lite"/>
    </source>
</evidence>
<evidence type="ECO:0000313" key="11">
    <source>
        <dbReference type="EMBL" id="CAF3645897.1"/>
    </source>
</evidence>
<dbReference type="AlphaFoldDB" id="A0A8S2DCT4"/>
<dbReference type="EMBL" id="CAJNOK010002463">
    <property type="protein sequence ID" value="CAF0861061.1"/>
    <property type="molecule type" value="Genomic_DNA"/>
</dbReference>
<dbReference type="Pfam" id="PF00008">
    <property type="entry name" value="EGF"/>
    <property type="match status" value="2"/>
</dbReference>
<evidence type="ECO:0000256" key="2">
    <source>
        <dbReference type="ARBA" id="ARBA00022729"/>
    </source>
</evidence>
<feature type="compositionally biased region" description="Acidic residues" evidence="7">
    <location>
        <begin position="33"/>
        <end position="63"/>
    </location>
</feature>
<dbReference type="SUPFAM" id="SSF57196">
    <property type="entry name" value="EGF/Laminin"/>
    <property type="match status" value="2"/>
</dbReference>
<proteinExistence type="predicted"/>
<feature type="chain" id="PRO_5036273383" description="EGF-like domain-containing protein" evidence="8">
    <location>
        <begin position="22"/>
        <end position="276"/>
    </location>
</feature>
<feature type="disulfide bond" evidence="6">
    <location>
        <begin position="200"/>
        <end position="209"/>
    </location>
</feature>
<feature type="signal peptide" evidence="8">
    <location>
        <begin position="1"/>
        <end position="21"/>
    </location>
</feature>
<dbReference type="PROSITE" id="PS00022">
    <property type="entry name" value="EGF_1"/>
    <property type="match status" value="2"/>
</dbReference>
<evidence type="ECO:0000256" key="6">
    <source>
        <dbReference type="PROSITE-ProRule" id="PRU00076"/>
    </source>
</evidence>
<feature type="region of interest" description="Disordered" evidence="7">
    <location>
        <begin position="220"/>
        <end position="262"/>
    </location>
</feature>
<comment type="caution">
    <text evidence="6">Lacks conserved residue(s) required for the propagation of feature annotation.</text>
</comment>
<sequence length="276" mass="31809">MIIMHLRLILLIAFLASLTIAERARNDRRSPINDDDDDDNIDAEQEFSEREEDNEDVKEDEDEQGVVDAFKRFLLHKKTTTVKPVTSGVLSRSFSTSTARYRPFSTTTRYGYRTSRRTSQDKCAAGNPCKNGGSCRSLSSGSYYCFCDNNHYGKHCENTFSSNSYSSSSSDKSRKDHCLSNPCKNNGECVGLRTTYYCRCKTPFYGINCDKRLSTFRRRSDIESSEEHERAIDESEQSQEEDEREQLQEEDEHETKDDLRRELAQKLVEKILSPEE</sequence>
<dbReference type="PANTHER" id="PTHR12916">
    <property type="entry name" value="CYTOCHROME C OXIDASE POLYPEPTIDE VIC-2"/>
    <property type="match status" value="1"/>
</dbReference>
<protein>
    <recommendedName>
        <fullName evidence="9">EGF-like domain-containing protein</fullName>
    </recommendedName>
</protein>